<sequence>MTDDNKTDCKLTAQARATIMDACQSISRNADELKNCHTVDGDWGDDLEAKAFYEAELRLLGRLTALLAAQQPEPQCTCDMRTKVLGDGCAICQPEPRAEVTDGWVSVDEKLPSCKRKHGTLGVEVLIWPAMESGERTAFFGRRISQKPTFYRYGAPVHGVTHWMPLPAEPPRAQELGSR</sequence>
<proteinExistence type="predicted"/>
<reference evidence="2 3" key="1">
    <citation type="submission" date="2019-09" db="EMBL/GenBank/DDBJ databases">
        <authorList>
            <person name="Depoorter E."/>
        </authorList>
    </citation>
    <scope>NUCLEOTIDE SEQUENCE [LARGE SCALE GENOMIC DNA]</scope>
    <source>
        <strain evidence="2 3">R-17378</strain>
    </source>
</reference>
<evidence type="ECO:0000313" key="2">
    <source>
        <dbReference type="EMBL" id="VWD01485.1"/>
    </source>
</evidence>
<accession>A0ABY6Y2I6</accession>
<keyword evidence="3" id="KW-1185">Reference proteome</keyword>
<evidence type="ECO:0000313" key="3">
    <source>
        <dbReference type="Proteomes" id="UP000494120"/>
    </source>
</evidence>
<organism evidence="2 3">
    <name type="scientific">Burkholderia aenigmatica</name>
    <dbReference type="NCBI Taxonomy" id="2015348"/>
    <lineage>
        <taxon>Bacteria</taxon>
        <taxon>Pseudomonadati</taxon>
        <taxon>Pseudomonadota</taxon>
        <taxon>Betaproteobacteria</taxon>
        <taxon>Burkholderiales</taxon>
        <taxon>Burkholderiaceae</taxon>
        <taxon>Burkholderia</taxon>
        <taxon>Burkholderia cepacia complex</taxon>
    </lineage>
</organism>
<feature type="domain" description="DUF551" evidence="1">
    <location>
        <begin position="103"/>
        <end position="170"/>
    </location>
</feature>
<name>A0ABY6Y2I6_9BURK</name>
<dbReference type="Proteomes" id="UP000494120">
    <property type="component" value="Unassembled WGS sequence"/>
</dbReference>
<evidence type="ECO:0000259" key="1">
    <source>
        <dbReference type="Pfam" id="PF04448"/>
    </source>
</evidence>
<dbReference type="Pfam" id="PF04448">
    <property type="entry name" value="DUF551"/>
    <property type="match status" value="1"/>
</dbReference>
<comment type="caution">
    <text evidence="2">The sequence shown here is derived from an EMBL/GenBank/DDBJ whole genome shotgun (WGS) entry which is preliminary data.</text>
</comment>
<protein>
    <recommendedName>
        <fullName evidence="1">DUF551 domain-containing protein</fullName>
    </recommendedName>
</protein>
<dbReference type="InterPro" id="IPR007539">
    <property type="entry name" value="DUF551"/>
</dbReference>
<gene>
    <name evidence="2" type="ORF">BLA17378_05268</name>
</gene>
<dbReference type="RefSeq" id="WP_174959608.1">
    <property type="nucleotide sequence ID" value="NZ_CABVQG010000021.1"/>
</dbReference>
<dbReference type="EMBL" id="CABVQG010000021">
    <property type="protein sequence ID" value="VWD01485.1"/>
    <property type="molecule type" value="Genomic_DNA"/>
</dbReference>